<dbReference type="GO" id="GO:0000209">
    <property type="term" value="P:protein polyubiquitination"/>
    <property type="evidence" value="ECO:0007669"/>
    <property type="project" value="TreeGrafter"/>
</dbReference>
<feature type="repeat" description="WD" evidence="5">
    <location>
        <begin position="57"/>
        <end position="92"/>
    </location>
</feature>
<dbReference type="InterPro" id="IPR019775">
    <property type="entry name" value="WD40_repeat_CS"/>
</dbReference>
<dbReference type="InterPro" id="IPR001680">
    <property type="entry name" value="WD40_rpt"/>
</dbReference>
<dbReference type="Pfam" id="PF00400">
    <property type="entry name" value="WD40"/>
    <property type="match status" value="4"/>
</dbReference>
<dbReference type="SMART" id="SM00320">
    <property type="entry name" value="WD40"/>
    <property type="match status" value="5"/>
</dbReference>
<feature type="region of interest" description="Disordered" evidence="6">
    <location>
        <begin position="462"/>
        <end position="488"/>
    </location>
</feature>
<evidence type="ECO:0000313" key="7">
    <source>
        <dbReference type="EMBL" id="KAF2142216.1"/>
    </source>
</evidence>
<feature type="repeat" description="WD" evidence="5">
    <location>
        <begin position="204"/>
        <end position="239"/>
    </location>
</feature>
<dbReference type="GeneID" id="54297969"/>
<reference evidence="7" key="1">
    <citation type="journal article" date="2020" name="Stud. Mycol.">
        <title>101 Dothideomycetes genomes: a test case for predicting lifestyles and emergence of pathogens.</title>
        <authorList>
            <person name="Haridas S."/>
            <person name="Albert R."/>
            <person name="Binder M."/>
            <person name="Bloem J."/>
            <person name="Labutti K."/>
            <person name="Salamov A."/>
            <person name="Andreopoulos B."/>
            <person name="Baker S."/>
            <person name="Barry K."/>
            <person name="Bills G."/>
            <person name="Bluhm B."/>
            <person name="Cannon C."/>
            <person name="Castanera R."/>
            <person name="Culley D."/>
            <person name="Daum C."/>
            <person name="Ezra D."/>
            <person name="Gonzalez J."/>
            <person name="Henrissat B."/>
            <person name="Kuo A."/>
            <person name="Liang C."/>
            <person name="Lipzen A."/>
            <person name="Lutzoni F."/>
            <person name="Magnuson J."/>
            <person name="Mondo S."/>
            <person name="Nolan M."/>
            <person name="Ohm R."/>
            <person name="Pangilinan J."/>
            <person name="Park H.-J."/>
            <person name="Ramirez L."/>
            <person name="Alfaro M."/>
            <person name="Sun H."/>
            <person name="Tritt A."/>
            <person name="Yoshinaga Y."/>
            <person name="Zwiers L.-H."/>
            <person name="Turgeon B."/>
            <person name="Goodwin S."/>
            <person name="Spatafora J."/>
            <person name="Crous P."/>
            <person name="Grigoriev I."/>
        </authorList>
    </citation>
    <scope>NUCLEOTIDE SEQUENCE</scope>
    <source>
        <strain evidence="7">CBS 121167</strain>
    </source>
</reference>
<dbReference type="PRINTS" id="PR00320">
    <property type="entry name" value="GPROTEINBRPT"/>
</dbReference>
<gene>
    <name evidence="7" type="ORF">K452DRAFT_287436</name>
</gene>
<feature type="compositionally biased region" description="Low complexity" evidence="6">
    <location>
        <begin position="412"/>
        <end position="428"/>
    </location>
</feature>
<dbReference type="Proteomes" id="UP000799438">
    <property type="component" value="Unassembled WGS sequence"/>
</dbReference>
<dbReference type="GO" id="GO:0043161">
    <property type="term" value="P:proteasome-mediated ubiquitin-dependent protein catabolic process"/>
    <property type="evidence" value="ECO:0007669"/>
    <property type="project" value="TreeGrafter"/>
</dbReference>
<name>A0A6A6BDS3_9PEZI</name>
<feature type="compositionally biased region" description="Gly residues" evidence="6">
    <location>
        <begin position="380"/>
        <end position="411"/>
    </location>
</feature>
<dbReference type="PROSITE" id="PS00678">
    <property type="entry name" value="WD_REPEATS_1"/>
    <property type="match status" value="2"/>
</dbReference>
<dbReference type="PROSITE" id="PS50294">
    <property type="entry name" value="WD_REPEATS_REGION"/>
    <property type="match status" value="3"/>
</dbReference>
<dbReference type="SUPFAM" id="SSF50978">
    <property type="entry name" value="WD40 repeat-like"/>
    <property type="match status" value="1"/>
</dbReference>
<dbReference type="AlphaFoldDB" id="A0A6A6BDS3"/>
<feature type="compositionally biased region" description="Basic and acidic residues" evidence="6">
    <location>
        <begin position="476"/>
        <end position="488"/>
    </location>
</feature>
<dbReference type="PROSITE" id="PS50082">
    <property type="entry name" value="WD_REPEATS_2"/>
    <property type="match status" value="3"/>
</dbReference>
<dbReference type="PANTHER" id="PTHR46202:SF1">
    <property type="entry name" value="DNA EXCISION REPAIR PROTEIN ERCC-8"/>
    <property type="match status" value="1"/>
</dbReference>
<dbReference type="Gene3D" id="2.130.10.10">
    <property type="entry name" value="YVTN repeat-like/Quinoprotein amine dehydrogenase"/>
    <property type="match status" value="1"/>
</dbReference>
<evidence type="ECO:0000256" key="5">
    <source>
        <dbReference type="PROSITE-ProRule" id="PRU00221"/>
    </source>
</evidence>
<dbReference type="InterPro" id="IPR036322">
    <property type="entry name" value="WD40_repeat_dom_sf"/>
</dbReference>
<organism evidence="7 8">
    <name type="scientific">Aplosporella prunicola CBS 121167</name>
    <dbReference type="NCBI Taxonomy" id="1176127"/>
    <lineage>
        <taxon>Eukaryota</taxon>
        <taxon>Fungi</taxon>
        <taxon>Dikarya</taxon>
        <taxon>Ascomycota</taxon>
        <taxon>Pezizomycotina</taxon>
        <taxon>Dothideomycetes</taxon>
        <taxon>Dothideomycetes incertae sedis</taxon>
        <taxon>Botryosphaeriales</taxon>
        <taxon>Aplosporellaceae</taxon>
        <taxon>Aplosporella</taxon>
    </lineage>
</organism>
<evidence type="ECO:0000256" key="1">
    <source>
        <dbReference type="ARBA" id="ARBA00022574"/>
    </source>
</evidence>
<keyword evidence="1 5" id="KW-0853">WD repeat</keyword>
<dbReference type="PANTHER" id="PTHR46202">
    <property type="entry name" value="DNA EXCISION REPAIR PROTEIN ERCC-8"/>
    <property type="match status" value="1"/>
</dbReference>
<dbReference type="EMBL" id="ML995485">
    <property type="protein sequence ID" value="KAF2142216.1"/>
    <property type="molecule type" value="Genomic_DNA"/>
</dbReference>
<dbReference type="GO" id="GO:0031464">
    <property type="term" value="C:Cul4A-RING E3 ubiquitin ligase complex"/>
    <property type="evidence" value="ECO:0007669"/>
    <property type="project" value="TreeGrafter"/>
</dbReference>
<keyword evidence="8" id="KW-1185">Reference proteome</keyword>
<evidence type="ECO:0000256" key="4">
    <source>
        <dbReference type="ARBA" id="ARBA00023204"/>
    </source>
</evidence>
<dbReference type="InterPro" id="IPR020472">
    <property type="entry name" value="WD40_PAC1"/>
</dbReference>
<evidence type="ECO:0000256" key="3">
    <source>
        <dbReference type="ARBA" id="ARBA00022763"/>
    </source>
</evidence>
<dbReference type="RefSeq" id="XP_033397928.1">
    <property type="nucleotide sequence ID" value="XM_033540473.1"/>
</dbReference>
<evidence type="ECO:0000256" key="6">
    <source>
        <dbReference type="SAM" id="MobiDB-lite"/>
    </source>
</evidence>
<evidence type="ECO:0000313" key="8">
    <source>
        <dbReference type="Proteomes" id="UP000799438"/>
    </source>
</evidence>
<evidence type="ECO:0000256" key="2">
    <source>
        <dbReference type="ARBA" id="ARBA00022737"/>
    </source>
</evidence>
<proteinExistence type="predicted"/>
<sequence>MNLNPLLLNRQLGTLSPRAFCRAETTRRLHALQPTTLQFDGAPPQDARSAAVPHRDVLAHPAGVNALTIDKFEGRWMLSGGADSSVALWDLEAVAQPAGDGDTSTQTLVPLDSLRKTSTAHSFGITHLSFYPFDSLAFLSSSYDHTLKVYASETLAASASFDLHAVIYSHALSPIAQHLLVACATQTPRVRLVDLRSGAATHSLAGHSGAVLSVVWSPIDDHVLASGGTDGTVRFWDVRRSAGCLGVLDAEDSVGVFGADGLGTSAARSSRQVGRAHAAAVNGVVWTDDGRHLVTTGHDERVRVWDAMTGANTLASFGPTIKNAHLSTLLPLISPPGLVAPGKDVLFYPSEHEILVYELFDGRLLKRLKTPGAAPAVPTGGPGPARRGGGNRGSGSGNSGNGGGGGGGGSSSGAQAAAAAATSAAPRSAKARARTTALAWRAHDVHLFSAHGDGRIRAWAPRTPEDALADDEELAERDAAEGSRKRKRDELDAIYRDFSRRQGGIL</sequence>
<feature type="repeat" description="WD" evidence="5">
    <location>
        <begin position="274"/>
        <end position="315"/>
    </location>
</feature>
<dbReference type="GO" id="GO:0006283">
    <property type="term" value="P:transcription-coupled nucleotide-excision repair"/>
    <property type="evidence" value="ECO:0007669"/>
    <property type="project" value="InterPro"/>
</dbReference>
<dbReference type="GO" id="GO:0000109">
    <property type="term" value="C:nucleotide-excision repair complex"/>
    <property type="evidence" value="ECO:0007669"/>
    <property type="project" value="TreeGrafter"/>
</dbReference>
<protein>
    <submittedName>
        <fullName evidence="7">Uncharacterized protein</fullName>
    </submittedName>
</protein>
<dbReference type="OrthoDB" id="361494at2759"/>
<dbReference type="InterPro" id="IPR015943">
    <property type="entry name" value="WD40/YVTN_repeat-like_dom_sf"/>
</dbReference>
<accession>A0A6A6BDS3</accession>
<dbReference type="InterPro" id="IPR042238">
    <property type="entry name" value="Rad28/ERCC8/Ckn1/ATCSA-1"/>
</dbReference>
<keyword evidence="2" id="KW-0677">Repeat</keyword>
<feature type="region of interest" description="Disordered" evidence="6">
    <location>
        <begin position="371"/>
        <end position="428"/>
    </location>
</feature>
<keyword evidence="4" id="KW-0234">DNA repair</keyword>
<keyword evidence="3" id="KW-0227">DNA damage</keyword>